<dbReference type="AlphaFoldDB" id="A0A157SPZ8"/>
<dbReference type="RefSeq" id="WP_066131173.1">
    <property type="nucleotide sequence ID" value="NZ_FKIF01000007.1"/>
</dbReference>
<dbReference type="InterPro" id="IPR031571">
    <property type="entry name" value="RcpC_dom"/>
</dbReference>
<evidence type="ECO:0000313" key="3">
    <source>
        <dbReference type="EMBL" id="SAI72455.1"/>
    </source>
</evidence>
<feature type="domain" description="SAF" evidence="2">
    <location>
        <begin position="49"/>
        <end position="109"/>
    </location>
</feature>
<dbReference type="Pfam" id="PF16976">
    <property type="entry name" value="RcpC"/>
    <property type="match status" value="1"/>
</dbReference>
<organism evidence="3 4">
    <name type="scientific">Bordetella ansorpii</name>
    <dbReference type="NCBI Taxonomy" id="288768"/>
    <lineage>
        <taxon>Bacteria</taxon>
        <taxon>Pseudomonadati</taxon>
        <taxon>Pseudomonadota</taxon>
        <taxon>Betaproteobacteria</taxon>
        <taxon>Burkholderiales</taxon>
        <taxon>Alcaligenaceae</taxon>
        <taxon>Bordetella</taxon>
    </lineage>
</organism>
<feature type="region of interest" description="Disordered" evidence="1">
    <location>
        <begin position="255"/>
        <end position="317"/>
    </location>
</feature>
<proteinExistence type="predicted"/>
<evidence type="ECO:0000259" key="2">
    <source>
        <dbReference type="SMART" id="SM00858"/>
    </source>
</evidence>
<dbReference type="Pfam" id="PF08666">
    <property type="entry name" value="SAF"/>
    <property type="match status" value="1"/>
</dbReference>
<sequence>MSTVTKIAAALLVILAVALGFLAYRLATQSPPAPPPVAQPAAAPARATFPVVVAARAIPAGQRIAADALKIEQWQTQPTQAYATTDKLVGEYARLDIAAGQPLGDALLSKGLARYLQPGERAVTIPVDETSGVQNRVLPGDVVDLFFVLDRGAEVPGTQTRLLQSRVRVLAYGLKSVDGPPAGEEQASAAGQSRSPPPAPRNAVLAVPVDKVNELLLAAKSGRLQMALRAPQDEAMPDPDLFPARMPVLAARPGLTAEQQAQAKDPVNAAYAGEVLPQLAGPPPAPESRPRPRPAAASGGGRSIEVVRGTDVQSVRY</sequence>
<feature type="region of interest" description="Disordered" evidence="1">
    <location>
        <begin position="178"/>
        <end position="202"/>
    </location>
</feature>
<name>A0A157SPZ8_9BORD</name>
<dbReference type="NCBIfam" id="TIGR03177">
    <property type="entry name" value="pilus_cpaB"/>
    <property type="match status" value="1"/>
</dbReference>
<dbReference type="STRING" id="288768.SAMEA3906486_04148"/>
<dbReference type="Proteomes" id="UP000076848">
    <property type="component" value="Unassembled WGS sequence"/>
</dbReference>
<gene>
    <name evidence="3" type="primary">cpaB</name>
    <name evidence="3" type="ORF">SAMEA3906486_04148</name>
</gene>
<dbReference type="SMART" id="SM00858">
    <property type="entry name" value="SAF"/>
    <property type="match status" value="1"/>
</dbReference>
<accession>A0A157SPZ8</accession>
<dbReference type="OrthoDB" id="8776995at2"/>
<dbReference type="Gene3D" id="3.90.1210.10">
    <property type="entry name" value="Antifreeze-like/N-acetylneuraminic acid synthase C-terminal domain"/>
    <property type="match status" value="1"/>
</dbReference>
<reference evidence="3 4" key="1">
    <citation type="submission" date="2016-04" db="EMBL/GenBank/DDBJ databases">
        <authorList>
            <consortium name="Pathogen Informatics"/>
        </authorList>
    </citation>
    <scope>NUCLEOTIDE SEQUENCE [LARGE SCALE GENOMIC DNA]</scope>
    <source>
        <strain evidence="3 4">H050680373</strain>
    </source>
</reference>
<evidence type="ECO:0000313" key="4">
    <source>
        <dbReference type="Proteomes" id="UP000076848"/>
    </source>
</evidence>
<protein>
    <submittedName>
        <fullName evidence="3">Flp pilus assembly protein</fullName>
    </submittedName>
</protein>
<dbReference type="InterPro" id="IPR013974">
    <property type="entry name" value="SAF"/>
</dbReference>
<dbReference type="CDD" id="cd11614">
    <property type="entry name" value="SAF_CpaB_FlgA_like"/>
    <property type="match status" value="1"/>
</dbReference>
<keyword evidence="4" id="KW-1185">Reference proteome</keyword>
<dbReference type="EMBL" id="FKIF01000007">
    <property type="protein sequence ID" value="SAI72455.1"/>
    <property type="molecule type" value="Genomic_DNA"/>
</dbReference>
<evidence type="ECO:0000256" key="1">
    <source>
        <dbReference type="SAM" id="MobiDB-lite"/>
    </source>
</evidence>
<dbReference type="InterPro" id="IPR017592">
    <property type="entry name" value="Pilus_assmbl_Flp-typ_CpaB"/>
</dbReference>